<feature type="domain" description="Ice-binding protein C-terminal" evidence="3">
    <location>
        <begin position="179"/>
        <end position="203"/>
    </location>
</feature>
<reference evidence="4 5" key="1">
    <citation type="submission" date="2018-06" db="EMBL/GenBank/DDBJ databases">
        <title>Comparative genomics of rhizobia nodulating Arachis hypogaea in China.</title>
        <authorList>
            <person name="Li Y."/>
        </authorList>
    </citation>
    <scope>NUCLEOTIDE SEQUENCE [LARGE SCALE GENOMIC DNA]</scope>
    <source>
        <strain evidence="4 5">CCBAU 51658</strain>
    </source>
</reference>
<name>A0ABX6UH67_9BRAD</name>
<sequence length="220" mass="23866">MPFSKGGVMRFFLYAVAFAFGLSSDAAQAASLHFDISSLSGFQQNGVAGTGGNGIVFLSPKYTVGFGDTVDFGTAYLSPDYLDLRSFNPCVEHDSCFTDQDTALAFSLTNGTGGLATPPFDISELGTLPPLLNLIYNNEELCPGLVCPAIPIRLLFTLPADVNGVQFFFQGSGLSIAAPVPEPSTWVMMIFGFVALGTARHRRKLRVRNYTRWCREYCRS</sequence>
<keyword evidence="2" id="KW-0732">Signal</keyword>
<dbReference type="NCBIfam" id="NF035944">
    <property type="entry name" value="PEPxxWA-CTERM"/>
    <property type="match status" value="1"/>
</dbReference>
<dbReference type="EMBL" id="CP030057">
    <property type="protein sequence ID" value="QOZ60657.1"/>
    <property type="molecule type" value="Genomic_DNA"/>
</dbReference>
<feature type="transmembrane region" description="Helical" evidence="1">
    <location>
        <begin position="183"/>
        <end position="199"/>
    </location>
</feature>
<keyword evidence="1" id="KW-0472">Membrane</keyword>
<dbReference type="Pfam" id="PF07589">
    <property type="entry name" value="PEP-CTERM"/>
    <property type="match status" value="1"/>
</dbReference>
<dbReference type="Proteomes" id="UP000593880">
    <property type="component" value="Chromosome"/>
</dbReference>
<evidence type="ECO:0000256" key="2">
    <source>
        <dbReference type="SAM" id="SignalP"/>
    </source>
</evidence>
<protein>
    <recommendedName>
        <fullName evidence="3">Ice-binding protein C-terminal domain-containing protein</fullName>
    </recommendedName>
</protein>
<gene>
    <name evidence="4" type="ORF">XH86_19470</name>
</gene>
<keyword evidence="5" id="KW-1185">Reference proteome</keyword>
<organism evidence="4 5">
    <name type="scientific">Bradyrhizobium guangdongense</name>
    <dbReference type="NCBI Taxonomy" id="1325090"/>
    <lineage>
        <taxon>Bacteria</taxon>
        <taxon>Pseudomonadati</taxon>
        <taxon>Pseudomonadota</taxon>
        <taxon>Alphaproteobacteria</taxon>
        <taxon>Hyphomicrobiales</taxon>
        <taxon>Nitrobacteraceae</taxon>
        <taxon>Bradyrhizobium</taxon>
    </lineage>
</organism>
<proteinExistence type="predicted"/>
<keyword evidence="1" id="KW-0812">Transmembrane</keyword>
<evidence type="ECO:0000256" key="1">
    <source>
        <dbReference type="SAM" id="Phobius"/>
    </source>
</evidence>
<dbReference type="InterPro" id="IPR013424">
    <property type="entry name" value="Ice-binding_C"/>
</dbReference>
<feature type="signal peptide" evidence="2">
    <location>
        <begin position="1"/>
        <end position="29"/>
    </location>
</feature>
<evidence type="ECO:0000313" key="4">
    <source>
        <dbReference type="EMBL" id="QOZ60657.1"/>
    </source>
</evidence>
<accession>A0ABX6UH67</accession>
<keyword evidence="1" id="KW-1133">Transmembrane helix</keyword>
<feature type="chain" id="PRO_5045540810" description="Ice-binding protein C-terminal domain-containing protein" evidence="2">
    <location>
        <begin position="30"/>
        <end position="220"/>
    </location>
</feature>
<evidence type="ECO:0000259" key="3">
    <source>
        <dbReference type="Pfam" id="PF07589"/>
    </source>
</evidence>
<evidence type="ECO:0000313" key="5">
    <source>
        <dbReference type="Proteomes" id="UP000593880"/>
    </source>
</evidence>
<dbReference type="NCBIfam" id="TIGR02595">
    <property type="entry name" value="PEP_CTERM"/>
    <property type="match status" value="1"/>
</dbReference>